<evidence type="ECO:0000259" key="3">
    <source>
        <dbReference type="Pfam" id="PF01170"/>
    </source>
</evidence>
<reference evidence="4" key="1">
    <citation type="submission" date="2021-01" db="EMBL/GenBank/DDBJ databases">
        <authorList>
            <person name="Corre E."/>
            <person name="Pelletier E."/>
            <person name="Niang G."/>
            <person name="Scheremetjew M."/>
            <person name="Finn R."/>
            <person name="Kale V."/>
            <person name="Holt S."/>
            <person name="Cochrane G."/>
            <person name="Meng A."/>
            <person name="Brown T."/>
            <person name="Cohen L."/>
        </authorList>
    </citation>
    <scope>NUCLEOTIDE SEQUENCE</scope>
    <source>
        <strain evidence="4">10249 10 AB</strain>
    </source>
</reference>
<dbReference type="SUPFAM" id="SSF53335">
    <property type="entry name" value="S-adenosyl-L-methionine-dependent methyltransferases"/>
    <property type="match status" value="1"/>
</dbReference>
<dbReference type="GO" id="GO:0070043">
    <property type="term" value="F:rRNA (guanine-N7-)-methyltransferase activity"/>
    <property type="evidence" value="ECO:0007669"/>
    <property type="project" value="TreeGrafter"/>
</dbReference>
<dbReference type="InterPro" id="IPR002052">
    <property type="entry name" value="DNA_methylase_N6_adenine_CS"/>
</dbReference>
<protein>
    <recommendedName>
        <fullName evidence="3">Ribosomal RNA large subunit methyltransferase K/L-like methyltransferase domain-containing protein</fullName>
    </recommendedName>
</protein>
<name>A0A7S4EEP9_9STRA</name>
<dbReference type="PANTHER" id="PTHR47313:SF1">
    <property type="entry name" value="RIBOSOMAL RNA LARGE SUBUNIT METHYLTRANSFERASE K_L"/>
    <property type="match status" value="1"/>
</dbReference>
<evidence type="ECO:0000256" key="1">
    <source>
        <dbReference type="ARBA" id="ARBA00022603"/>
    </source>
</evidence>
<keyword evidence="2" id="KW-0808">Transferase</keyword>
<sequence length="231" mass="25135">MLFTAGWTPSWALGDKMVPDNSWQGLVDPFCGSGTIAIEGTAMMLGLPPGRFRNCSPFQGTLLEDSKKWSSEVRKSLAAADINRQQLDNKLFSISASDRDSGSIEATKVNAKKAGVLKALIIQRAPLSGQTWFETPSKSPRSLLVVTNPPFGKRVSSKSTSSTEGLLPLYQSLGKYAECLAREHERRLRGVVLTGDPELWLRTGAHFPSKTSFKTFHGGIKVSAMNFDLGS</sequence>
<dbReference type="PROSITE" id="PS01261">
    <property type="entry name" value="UPF0020"/>
    <property type="match status" value="1"/>
</dbReference>
<accession>A0A7S4EEP9</accession>
<dbReference type="AlphaFoldDB" id="A0A7S4EEP9"/>
<feature type="domain" description="Ribosomal RNA large subunit methyltransferase K/L-like methyltransferase" evidence="3">
    <location>
        <begin position="25"/>
        <end position="183"/>
    </location>
</feature>
<proteinExistence type="predicted"/>
<dbReference type="PROSITE" id="PS00092">
    <property type="entry name" value="N6_MTASE"/>
    <property type="match status" value="1"/>
</dbReference>
<gene>
    <name evidence="4" type="ORF">PAUS00366_LOCUS253</name>
</gene>
<dbReference type="InterPro" id="IPR000241">
    <property type="entry name" value="RlmKL-like_Mtase"/>
</dbReference>
<dbReference type="GO" id="GO:0003676">
    <property type="term" value="F:nucleic acid binding"/>
    <property type="evidence" value="ECO:0007669"/>
    <property type="project" value="InterPro"/>
</dbReference>
<keyword evidence="1" id="KW-0489">Methyltransferase</keyword>
<dbReference type="Pfam" id="PF01170">
    <property type="entry name" value="UPF0020"/>
    <property type="match status" value="1"/>
</dbReference>
<dbReference type="InterPro" id="IPR029063">
    <property type="entry name" value="SAM-dependent_MTases_sf"/>
</dbReference>
<organism evidence="4">
    <name type="scientific">Pseudo-nitzschia australis</name>
    <dbReference type="NCBI Taxonomy" id="44445"/>
    <lineage>
        <taxon>Eukaryota</taxon>
        <taxon>Sar</taxon>
        <taxon>Stramenopiles</taxon>
        <taxon>Ochrophyta</taxon>
        <taxon>Bacillariophyta</taxon>
        <taxon>Bacillariophyceae</taxon>
        <taxon>Bacillariophycidae</taxon>
        <taxon>Bacillariales</taxon>
        <taxon>Bacillariaceae</taxon>
        <taxon>Pseudo-nitzschia</taxon>
    </lineage>
</organism>
<dbReference type="PANTHER" id="PTHR47313">
    <property type="entry name" value="RIBOSOMAL RNA LARGE SUBUNIT METHYLTRANSFERASE K/L"/>
    <property type="match status" value="1"/>
</dbReference>
<dbReference type="InterPro" id="IPR053943">
    <property type="entry name" value="RlmKL-like_Mtase_CS"/>
</dbReference>
<evidence type="ECO:0000313" key="4">
    <source>
        <dbReference type="EMBL" id="CAE0707533.1"/>
    </source>
</evidence>
<evidence type="ECO:0000256" key="2">
    <source>
        <dbReference type="ARBA" id="ARBA00022679"/>
    </source>
</evidence>
<dbReference type="EMBL" id="HBIX01000305">
    <property type="protein sequence ID" value="CAE0707533.1"/>
    <property type="molecule type" value="Transcribed_RNA"/>
</dbReference>
<dbReference type="Gene3D" id="3.40.50.150">
    <property type="entry name" value="Vaccinia Virus protein VP39"/>
    <property type="match status" value="1"/>
</dbReference>
<dbReference type="GO" id="GO:0008990">
    <property type="term" value="F:rRNA (guanine-N2-)-methyltransferase activity"/>
    <property type="evidence" value="ECO:0007669"/>
    <property type="project" value="TreeGrafter"/>
</dbReference>
<dbReference type="GO" id="GO:0043527">
    <property type="term" value="C:tRNA methyltransferase complex"/>
    <property type="evidence" value="ECO:0007669"/>
    <property type="project" value="UniProtKB-ARBA"/>
</dbReference>